<dbReference type="InterPro" id="IPR001650">
    <property type="entry name" value="Helicase_C-like"/>
</dbReference>
<dbReference type="Pfam" id="PF08463">
    <property type="entry name" value="EcoEI_R_C"/>
    <property type="match status" value="1"/>
</dbReference>
<gene>
    <name evidence="4" type="ORF">DFR34_101124</name>
</gene>
<dbReference type="SUPFAM" id="SSF52540">
    <property type="entry name" value="P-loop containing nucleoside triphosphate hydrolases"/>
    <property type="match status" value="1"/>
</dbReference>
<reference evidence="4 5" key="1">
    <citation type="submission" date="2018-05" db="EMBL/GenBank/DDBJ databases">
        <title>Genomic Encyclopedia of Type Strains, Phase IV (KMG-IV): sequencing the most valuable type-strain genomes for metagenomic binning, comparative biology and taxonomic classification.</title>
        <authorList>
            <person name="Goeker M."/>
        </authorList>
    </citation>
    <scope>NUCLEOTIDE SEQUENCE [LARGE SCALE GENOMIC DNA]</scope>
    <source>
        <strain evidence="4 5">DSM 29661</strain>
    </source>
</reference>
<proteinExistence type="predicted"/>
<comment type="caution">
    <text evidence="4">The sequence shown here is derived from an EMBL/GenBank/DDBJ whole genome shotgun (WGS) entry which is preliminary data.</text>
</comment>
<accession>A0A318L1S8</accession>
<dbReference type="GO" id="GO:0009307">
    <property type="term" value="P:DNA restriction-modification system"/>
    <property type="evidence" value="ECO:0007669"/>
    <property type="project" value="UniProtKB-KW"/>
</dbReference>
<dbReference type="InterPro" id="IPR007409">
    <property type="entry name" value="Restrct_endonuc_type1_HsdR_N"/>
</dbReference>
<dbReference type="GO" id="GO:0009035">
    <property type="term" value="F:type I site-specific deoxyribonuclease activity"/>
    <property type="evidence" value="ECO:0007669"/>
    <property type="project" value="UniProtKB-EC"/>
</dbReference>
<feature type="domain" description="Helicase C-terminal" evidence="3">
    <location>
        <begin position="638"/>
        <end position="786"/>
    </location>
</feature>
<dbReference type="EMBL" id="QJKI01000001">
    <property type="protein sequence ID" value="PXX81895.1"/>
    <property type="molecule type" value="Genomic_DNA"/>
</dbReference>
<dbReference type="GO" id="GO:0005829">
    <property type="term" value="C:cytosol"/>
    <property type="evidence" value="ECO:0007669"/>
    <property type="project" value="TreeGrafter"/>
</dbReference>
<dbReference type="CDD" id="cd18032">
    <property type="entry name" value="DEXHc_RE_I_III_res"/>
    <property type="match status" value="1"/>
</dbReference>
<dbReference type="PROSITE" id="PS51192">
    <property type="entry name" value="HELICASE_ATP_BIND_1"/>
    <property type="match status" value="1"/>
</dbReference>
<organism evidence="4 5">
    <name type="scientific">Rivihabitans pingtungensis</name>
    <dbReference type="NCBI Taxonomy" id="1054498"/>
    <lineage>
        <taxon>Bacteria</taxon>
        <taxon>Pseudomonadati</taxon>
        <taxon>Pseudomonadota</taxon>
        <taxon>Betaproteobacteria</taxon>
        <taxon>Neisseriales</taxon>
        <taxon>Aquaspirillaceae</taxon>
        <taxon>Rivihabitans</taxon>
    </lineage>
</organism>
<dbReference type="Gene3D" id="3.90.1570.30">
    <property type="match status" value="1"/>
</dbReference>
<dbReference type="InterPro" id="IPR050742">
    <property type="entry name" value="Helicase_Restrict-Modif_Enz"/>
</dbReference>
<dbReference type="InterPro" id="IPR013670">
    <property type="entry name" value="EcoEI_R_C_dom"/>
</dbReference>
<keyword evidence="5" id="KW-1185">Reference proteome</keyword>
<protein>
    <submittedName>
        <fullName evidence="4">Type I restriction enzyme R subunit</fullName>
    </submittedName>
</protein>
<evidence type="ECO:0000313" key="4">
    <source>
        <dbReference type="EMBL" id="PXX81895.1"/>
    </source>
</evidence>
<dbReference type="CDD" id="cd18799">
    <property type="entry name" value="SF2_C_EcoAI-like"/>
    <property type="match status" value="1"/>
</dbReference>
<name>A0A318L1S8_9NEIS</name>
<dbReference type="InterPro" id="IPR014001">
    <property type="entry name" value="Helicase_ATP-bd"/>
</dbReference>
<dbReference type="Pfam" id="PF00271">
    <property type="entry name" value="Helicase_C"/>
    <property type="match status" value="1"/>
</dbReference>
<dbReference type="InterPro" id="IPR006935">
    <property type="entry name" value="Helicase/UvrB_N"/>
</dbReference>
<evidence type="ECO:0000256" key="1">
    <source>
        <dbReference type="SAM" id="Coils"/>
    </source>
</evidence>
<dbReference type="GO" id="GO:0003677">
    <property type="term" value="F:DNA binding"/>
    <property type="evidence" value="ECO:0007669"/>
    <property type="project" value="UniProtKB-KW"/>
</dbReference>
<dbReference type="AlphaFoldDB" id="A0A318L1S8"/>
<dbReference type="InterPro" id="IPR027417">
    <property type="entry name" value="P-loop_NTPase"/>
</dbReference>
<dbReference type="PANTHER" id="PTHR47396">
    <property type="entry name" value="TYPE I RESTRICTION ENZYME ECOKI R PROTEIN"/>
    <property type="match status" value="1"/>
</dbReference>
<dbReference type="Pfam" id="PF04313">
    <property type="entry name" value="HSDR_N"/>
    <property type="match status" value="1"/>
</dbReference>
<feature type="coiled-coil region" evidence="1">
    <location>
        <begin position="166"/>
        <end position="207"/>
    </location>
</feature>
<dbReference type="RefSeq" id="WP_211309247.1">
    <property type="nucleotide sequence ID" value="NZ_QJKI01000001.1"/>
</dbReference>
<dbReference type="PANTHER" id="PTHR47396:SF1">
    <property type="entry name" value="ATP-DEPENDENT HELICASE IRC3-RELATED"/>
    <property type="match status" value="1"/>
</dbReference>
<dbReference type="GO" id="GO:0005524">
    <property type="term" value="F:ATP binding"/>
    <property type="evidence" value="ECO:0007669"/>
    <property type="project" value="UniProtKB-KW"/>
</dbReference>
<evidence type="ECO:0000259" key="2">
    <source>
        <dbReference type="PROSITE" id="PS51192"/>
    </source>
</evidence>
<sequence>MRFSQIFGYPIGEMPDTWMQELPSINFEPLRASHPDLANLAAYAEQYLHRDPESALVKLRNFAERIVDHLYTHLRLPQAPQSKFIDLLNNASFAMLADKLVLDKFHLLRKLGNSAAHGEEIRAMDANRALHEAWQIARWLHVAIIGGKAEDFPAFREPPLESADTKAAIKREKKRLAEENAAKDAKIQAMLAELESLRAAEKAMRDAINAANQPAPEAEIAAMAHQAANVAEQLHFSEDNTRQYLIDRDLARAGWKAPQGGQTSATVGLEVKVQHQSTPSGIGYADYVLWDDNGKPLAVIEAKRTNKDARAGQAQAKDYADGLEKMHGQRPMIFFTNGHDIWVWDDAMGYPPRKVYGFYSKDTLQYRIGFQRQHRQDLLHAQADGKIAGRLYQIETLTRIKERFASKHRKALIVQATGTGKTRVAIALSKLMIEAKWAKRILFLCDRKELRKQAKKAFNDYLKEPIYVFGQKNEVAKQDARIYIGIYQGLINQYENFDVGFFDLIIADESHRSIYNQYGDIFSYFDALQVGLTATPVEMVSRSTCRLFGCDYKTPTANYTLEDAVRDGNLAPFRVVTHTTKFMREGIKGHDLSDEQIAQLEDQGIDPNTLEFDGEDINQAVYNKDTNRVILRNLMDKGIRDADGQLPGKSIIFARNIRHARLLAELFDELYPQLAGKFCAVIHSDESRAEQLIDDFKGAENCKNHALRIAISVDMLDTGIDVPEVVNLVFAKPVKSKVKFWQMIGRGTRLCPDLFGKGEDKKEFLIFDHWNNFAYHEMEPQEAEPKAPKSLAQRRYEARLALAHAALRGHEPAAFASVCELLLADARALNDQTIAVRDHWPAVQLARDAANVNAFAPATAQMLADTIAPLLNALDLRGQGDALRWDILLANAQHEAIAKPDQANACRADILAWLARLPPNLNAVRAKADELKAIQSDSYWHHPDFARLEASRLALRELMHLAERPAPQLGPGPTFVDIAEDISEYHVEVRKTNIRSVDATIYRQSVEAALRPLFDSSPVLQKIRDGQRVTDAELDQLNSLIHTRHPGVDLQVLREFYADTAAPLADILRSIVGMDAKAVEARFADFAQRHRLDSQQLRFLGMLKDQICKSGSIRLDALFEAPFTSIHGEGISGLFPRDEQLGELTGIIRSFGEPPALAGPTQGAAPH</sequence>
<dbReference type="Proteomes" id="UP000247555">
    <property type="component" value="Unassembled WGS sequence"/>
</dbReference>
<evidence type="ECO:0000259" key="3">
    <source>
        <dbReference type="PROSITE" id="PS51194"/>
    </source>
</evidence>
<feature type="domain" description="Helicase ATP-binding" evidence="2">
    <location>
        <begin position="402"/>
        <end position="536"/>
    </location>
</feature>
<dbReference type="Gene3D" id="3.40.50.300">
    <property type="entry name" value="P-loop containing nucleotide triphosphate hydrolases"/>
    <property type="match status" value="2"/>
</dbReference>
<dbReference type="SMART" id="SM00487">
    <property type="entry name" value="DEXDc"/>
    <property type="match status" value="1"/>
</dbReference>
<keyword evidence="1" id="KW-0175">Coiled coil</keyword>
<dbReference type="PROSITE" id="PS51194">
    <property type="entry name" value="HELICASE_CTER"/>
    <property type="match status" value="1"/>
</dbReference>
<dbReference type="Pfam" id="PF04851">
    <property type="entry name" value="ResIII"/>
    <property type="match status" value="1"/>
</dbReference>
<evidence type="ECO:0000313" key="5">
    <source>
        <dbReference type="Proteomes" id="UP000247555"/>
    </source>
</evidence>